<evidence type="ECO:0000313" key="2">
    <source>
        <dbReference type="Proteomes" id="UP001168338"/>
    </source>
</evidence>
<evidence type="ECO:0008006" key="3">
    <source>
        <dbReference type="Google" id="ProtNLM"/>
    </source>
</evidence>
<keyword evidence="2" id="KW-1185">Reference proteome</keyword>
<reference evidence="1" key="1">
    <citation type="submission" date="2019-05" db="EMBL/GenBank/DDBJ databases">
        <title>Methanoculleus sp. FWC-SCC1, a methanogenic archaeon isolated from deep marine cold seep.</title>
        <authorList>
            <person name="Chen Y.-W."/>
            <person name="Chen S.-C."/>
            <person name="Teng N.-H."/>
            <person name="Lai M.-C."/>
        </authorList>
    </citation>
    <scope>NUCLEOTIDE SEQUENCE</scope>
    <source>
        <strain evidence="1">FWC-SCC1</strain>
    </source>
</reference>
<protein>
    <recommendedName>
        <fullName evidence="3">CHAT domain-containing protein</fullName>
    </recommendedName>
</protein>
<dbReference type="EMBL" id="VCYH01000001">
    <property type="protein sequence ID" value="MDN7023603.1"/>
    <property type="molecule type" value="Genomic_DNA"/>
</dbReference>
<gene>
    <name evidence="1" type="ORF">FGU65_01595</name>
</gene>
<sequence length="182" mass="20450">MAMLILECCTKKADYNRGRRDGYVLNEFLKMTDHPVDYHEITRKSDLLNLLSGGGPEYEHVYISSHGVVEQKGEAYLQLLRARVFPEEFPEGCFASAELVGLSACSLGKVAFTDRFMQQTGARLVVGPKKEVYFVDSAIFFLNLFYLVHSQNRGVKSALTRTSDYLKGTRGFSGGFTVRSRV</sequence>
<comment type="caution">
    <text evidence="1">The sequence shown here is derived from an EMBL/GenBank/DDBJ whole genome shotgun (WGS) entry which is preliminary data.</text>
</comment>
<accession>A0ABT8M6P9</accession>
<organism evidence="1 2">
    <name type="scientific">Methanoculleus frigidifontis</name>
    <dbReference type="NCBI Taxonomy" id="2584085"/>
    <lineage>
        <taxon>Archaea</taxon>
        <taxon>Methanobacteriati</taxon>
        <taxon>Methanobacteriota</taxon>
        <taxon>Stenosarchaea group</taxon>
        <taxon>Methanomicrobia</taxon>
        <taxon>Methanomicrobiales</taxon>
        <taxon>Methanomicrobiaceae</taxon>
        <taxon>Methanoculleus</taxon>
    </lineage>
</organism>
<proteinExistence type="predicted"/>
<evidence type="ECO:0000313" key="1">
    <source>
        <dbReference type="EMBL" id="MDN7023603.1"/>
    </source>
</evidence>
<name>A0ABT8M6P9_9EURY</name>
<dbReference type="Proteomes" id="UP001168338">
    <property type="component" value="Unassembled WGS sequence"/>
</dbReference>
<dbReference type="RefSeq" id="WP_301662646.1">
    <property type="nucleotide sequence ID" value="NZ_VCYH01000001.1"/>
</dbReference>